<evidence type="ECO:0000256" key="5">
    <source>
        <dbReference type="ARBA" id="ARBA00022827"/>
    </source>
</evidence>
<dbReference type="PANTHER" id="PTHR43876">
    <property type="entry name" value="UBIQUINONE BIOSYNTHESIS MONOOXYGENASE COQ6, MITOCHONDRIAL"/>
    <property type="match status" value="1"/>
</dbReference>
<evidence type="ECO:0000313" key="10">
    <source>
        <dbReference type="Proteomes" id="UP001595710"/>
    </source>
</evidence>
<keyword evidence="10" id="KW-1185">Reference proteome</keyword>
<comment type="pathway">
    <text evidence="2">Cofactor biosynthesis; ubiquinone biosynthesis.</text>
</comment>
<evidence type="ECO:0000256" key="6">
    <source>
        <dbReference type="ARBA" id="ARBA00023002"/>
    </source>
</evidence>
<evidence type="ECO:0000256" key="1">
    <source>
        <dbReference type="ARBA" id="ARBA00001974"/>
    </source>
</evidence>
<dbReference type="SUPFAM" id="SSF51905">
    <property type="entry name" value="FAD/NAD(P)-binding domain"/>
    <property type="match status" value="1"/>
</dbReference>
<dbReference type="RefSeq" id="WP_290282837.1">
    <property type="nucleotide sequence ID" value="NZ_JAUFQI010000001.1"/>
</dbReference>
<name>A0ABV7WSW9_9GAMM</name>
<dbReference type="InterPro" id="IPR002938">
    <property type="entry name" value="FAD-bd"/>
</dbReference>
<dbReference type="PRINTS" id="PR00420">
    <property type="entry name" value="RNGMNOXGNASE"/>
</dbReference>
<comment type="similarity">
    <text evidence="3">Belongs to the UbiH/COQ6 family.</text>
</comment>
<keyword evidence="6" id="KW-0560">Oxidoreductase</keyword>
<dbReference type="PANTHER" id="PTHR43876:SF7">
    <property type="entry name" value="UBIQUINONE BIOSYNTHESIS MONOOXYGENASE COQ6, MITOCHONDRIAL"/>
    <property type="match status" value="1"/>
</dbReference>
<keyword evidence="4" id="KW-0285">Flavoprotein</keyword>
<organism evidence="9 10">
    <name type="scientific">Reinekea marina</name>
    <dbReference type="NCBI Taxonomy" id="1310421"/>
    <lineage>
        <taxon>Bacteria</taxon>
        <taxon>Pseudomonadati</taxon>
        <taxon>Pseudomonadota</taxon>
        <taxon>Gammaproteobacteria</taxon>
        <taxon>Oceanospirillales</taxon>
        <taxon>Saccharospirillaceae</taxon>
        <taxon>Reinekea</taxon>
    </lineage>
</organism>
<keyword evidence="9" id="KW-0830">Ubiquinone</keyword>
<accession>A0ABV7WSW9</accession>
<dbReference type="NCBIfam" id="TIGR01988">
    <property type="entry name" value="Ubi-OHases"/>
    <property type="match status" value="1"/>
</dbReference>
<keyword evidence="7" id="KW-0503">Monooxygenase</keyword>
<proteinExistence type="inferred from homology"/>
<evidence type="ECO:0000259" key="8">
    <source>
        <dbReference type="Pfam" id="PF01494"/>
    </source>
</evidence>
<comment type="cofactor">
    <cofactor evidence="1">
        <name>FAD</name>
        <dbReference type="ChEBI" id="CHEBI:57692"/>
    </cofactor>
</comment>
<dbReference type="InterPro" id="IPR010971">
    <property type="entry name" value="UbiH/COQ6"/>
</dbReference>
<keyword evidence="5" id="KW-0274">FAD</keyword>
<evidence type="ECO:0000256" key="4">
    <source>
        <dbReference type="ARBA" id="ARBA00022630"/>
    </source>
</evidence>
<evidence type="ECO:0000256" key="3">
    <source>
        <dbReference type="ARBA" id="ARBA00005349"/>
    </source>
</evidence>
<reference evidence="10" key="1">
    <citation type="journal article" date="2019" name="Int. J. Syst. Evol. Microbiol.">
        <title>The Global Catalogue of Microorganisms (GCM) 10K type strain sequencing project: providing services to taxonomists for standard genome sequencing and annotation.</title>
        <authorList>
            <consortium name="The Broad Institute Genomics Platform"/>
            <consortium name="The Broad Institute Genome Sequencing Center for Infectious Disease"/>
            <person name="Wu L."/>
            <person name="Ma J."/>
        </authorList>
    </citation>
    <scope>NUCLEOTIDE SEQUENCE [LARGE SCALE GENOMIC DNA]</scope>
    <source>
        <strain evidence="10">CECT 8288</strain>
    </source>
</reference>
<evidence type="ECO:0000313" key="9">
    <source>
        <dbReference type="EMBL" id="MFC3701173.1"/>
    </source>
</evidence>
<protein>
    <submittedName>
        <fullName evidence="9">UbiH/UbiF/VisC/COQ6 family ubiquinone biosynthesis hydroxylase</fullName>
    </submittedName>
</protein>
<comment type="caution">
    <text evidence="9">The sequence shown here is derived from an EMBL/GenBank/DDBJ whole genome shotgun (WGS) entry which is preliminary data.</text>
</comment>
<dbReference type="InterPro" id="IPR036188">
    <property type="entry name" value="FAD/NAD-bd_sf"/>
</dbReference>
<evidence type="ECO:0000256" key="2">
    <source>
        <dbReference type="ARBA" id="ARBA00004749"/>
    </source>
</evidence>
<feature type="domain" description="FAD-binding" evidence="8">
    <location>
        <begin position="8"/>
        <end position="355"/>
    </location>
</feature>
<sequence length="404" mass="44605">MTHTNSHDIIISGAGLVGLSLALACAQKGFKIALIEKNAPQPLTLESGQFSPRVSAINHASERFLRSIGVWQTLPRQRMCGYNKMHVWDGLGSAALNFNADEVQASHLGHIIENNLIIDALWQGIYQHQSIDLFLSKQVTGLEQNKERANVILSSQEQLSASLVVGAEGKYSPIRQLAEIETYDWDYQHTAIVTTVTHQHYHDHCAQQVFLDSGPLAFLPLSDELDGQNKSSIVWSVKTPQAETLLALSDGEFRNALNQAFEHKLGEIDAIDTRFSFPLKAQQAKTVFKDRVAIVGDAAHTIHPLAGLGVNLGFLDAAALAQELTRAKQKQIDLTHPFVLRRYQRTRKSHNWAVAALMEALKRGFDTQHPFSVLARNAGMNLLNKHSLAKRPLILAALGDIGTN</sequence>
<dbReference type="InterPro" id="IPR051205">
    <property type="entry name" value="UbiH/COQ6_monooxygenase"/>
</dbReference>
<dbReference type="Gene3D" id="3.50.50.60">
    <property type="entry name" value="FAD/NAD(P)-binding domain"/>
    <property type="match status" value="2"/>
</dbReference>
<dbReference type="EMBL" id="JBHRYN010000008">
    <property type="protein sequence ID" value="MFC3701173.1"/>
    <property type="molecule type" value="Genomic_DNA"/>
</dbReference>
<evidence type="ECO:0000256" key="7">
    <source>
        <dbReference type="ARBA" id="ARBA00023033"/>
    </source>
</evidence>
<dbReference type="Pfam" id="PF01494">
    <property type="entry name" value="FAD_binding_3"/>
    <property type="match status" value="1"/>
</dbReference>
<dbReference type="Proteomes" id="UP001595710">
    <property type="component" value="Unassembled WGS sequence"/>
</dbReference>
<gene>
    <name evidence="9" type="ORF">ACFOND_05905</name>
</gene>